<name>G2FCQ6_9GAMM</name>
<dbReference type="PROSITE" id="PS51746">
    <property type="entry name" value="PPM_2"/>
    <property type="match status" value="1"/>
</dbReference>
<dbReference type="InterPro" id="IPR001932">
    <property type="entry name" value="PPM-type_phosphatase-like_dom"/>
</dbReference>
<dbReference type="Pfam" id="PF13672">
    <property type="entry name" value="PP2C_2"/>
    <property type="match status" value="1"/>
</dbReference>
<keyword evidence="4" id="KW-1185">Reference proteome</keyword>
<dbReference type="SMART" id="SM00331">
    <property type="entry name" value="PP2C_SIG"/>
    <property type="match status" value="1"/>
</dbReference>
<dbReference type="SUPFAM" id="SSF81606">
    <property type="entry name" value="PP2C-like"/>
    <property type="match status" value="1"/>
</dbReference>
<dbReference type="InterPro" id="IPR036457">
    <property type="entry name" value="PPM-type-like_dom_sf"/>
</dbReference>
<dbReference type="eggNOG" id="COG0631">
    <property type="taxonomic scope" value="Bacteria"/>
</dbReference>
<feature type="domain" description="PPM-type phosphatase" evidence="2">
    <location>
        <begin position="1"/>
        <end position="230"/>
    </location>
</feature>
<keyword evidence="1" id="KW-1133">Transmembrane helix</keyword>
<dbReference type="EMBL" id="AFZB01000004">
    <property type="protein sequence ID" value="EGW55286.1"/>
    <property type="molecule type" value="Genomic_DNA"/>
</dbReference>
<keyword evidence="1" id="KW-0472">Membrane</keyword>
<dbReference type="SMART" id="SM00332">
    <property type="entry name" value="PP2Cc"/>
    <property type="match status" value="1"/>
</dbReference>
<dbReference type="CDD" id="cd00143">
    <property type="entry name" value="PP2Cc"/>
    <property type="match status" value="1"/>
</dbReference>
<keyword evidence="1" id="KW-0812">Transmembrane</keyword>
<sequence length="238" mass="25898">MSHVGKVRKLNEDAYLDRNESGLWVVADGMGGHSSGDMASGMIVERMQQLHLPGVLSKKVDLLEETLLDINHQLLTEAAHRGGNVTIGATVVVMLAHAAHLLLLWAGDSRAYRFRDGELTQLTQDHTQVEELVAGGLLLREDAENHPASNVVTRAVGAVEELYVDMGDTQVEPGDLYLLCSDGLNKEVADREIGEILAMQLPPENYCHRLIDLALDRGARDNVTVVVARADAGPPEQI</sequence>
<feature type="transmembrane region" description="Helical" evidence="1">
    <location>
        <begin position="85"/>
        <end position="106"/>
    </location>
</feature>
<evidence type="ECO:0000313" key="4">
    <source>
        <dbReference type="Proteomes" id="UP000005167"/>
    </source>
</evidence>
<accession>G2FCQ6</accession>
<dbReference type="EC" id="3.1.3.16" evidence="3"/>
<dbReference type="PANTHER" id="PTHR13832:SF827">
    <property type="entry name" value="PROTEIN PHOSPHATASE 1L"/>
    <property type="match status" value="1"/>
</dbReference>
<evidence type="ECO:0000313" key="3">
    <source>
        <dbReference type="EMBL" id="EGW55286.1"/>
    </source>
</evidence>
<gene>
    <name evidence="3" type="primary">prpC1</name>
    <name evidence="3" type="ORF">TevJSym_ad00200</name>
</gene>
<reference evidence="3 4" key="1">
    <citation type="journal article" date="2011" name="ISME J.">
        <title>The endosymbionts of the deep-sea tubeworms Riftia pachyptila and Tevnia jerichonana share an identical physiology as revealed by proteogenomic analyses.</title>
        <authorList>
            <person name="Gardebrecht A."/>
            <person name="Markert S."/>
            <person name="Felbeck H."/>
            <person name="Thuermer A."/>
            <person name="Albrecht D."/>
            <person name="Wollherr A."/>
            <person name="Kabisch J."/>
            <person name="Lehmann R."/>
            <person name="Daniel R."/>
            <person name="Liesegang H."/>
            <person name="Hecker M."/>
            <person name="Sievert S.M."/>
            <person name="Schweder T."/>
        </authorList>
    </citation>
    <scope>NUCLEOTIDE SEQUENCE [LARGE SCALE GENOMIC DNA]</scope>
</reference>
<keyword evidence="3" id="KW-0378">Hydrolase</keyword>
<dbReference type="GO" id="GO:0004722">
    <property type="term" value="F:protein serine/threonine phosphatase activity"/>
    <property type="evidence" value="ECO:0007669"/>
    <property type="project" value="UniProtKB-EC"/>
</dbReference>
<comment type="caution">
    <text evidence="3">The sequence shown here is derived from an EMBL/GenBank/DDBJ whole genome shotgun (WGS) entry which is preliminary data.</text>
</comment>
<dbReference type="PATRIC" id="fig|1049564.3.peg.690"/>
<dbReference type="AlphaFoldDB" id="G2FCQ6"/>
<organism evidence="3 4">
    <name type="scientific">endosymbiont of Tevnia jerichonana</name>
    <name type="common">vent Tica</name>
    <dbReference type="NCBI Taxonomy" id="1049564"/>
    <lineage>
        <taxon>Bacteria</taxon>
        <taxon>Pseudomonadati</taxon>
        <taxon>Pseudomonadota</taxon>
        <taxon>Gammaproteobacteria</taxon>
        <taxon>sulfur-oxidizing symbionts</taxon>
    </lineage>
</organism>
<evidence type="ECO:0000259" key="2">
    <source>
        <dbReference type="PROSITE" id="PS51746"/>
    </source>
</evidence>
<dbReference type="Gene3D" id="3.60.40.10">
    <property type="entry name" value="PPM-type phosphatase domain"/>
    <property type="match status" value="1"/>
</dbReference>
<dbReference type="Proteomes" id="UP000005167">
    <property type="component" value="Unassembled WGS sequence"/>
</dbReference>
<proteinExistence type="predicted"/>
<evidence type="ECO:0000256" key="1">
    <source>
        <dbReference type="SAM" id="Phobius"/>
    </source>
</evidence>
<dbReference type="PANTHER" id="PTHR13832">
    <property type="entry name" value="PROTEIN PHOSPHATASE 2C"/>
    <property type="match status" value="1"/>
</dbReference>
<dbReference type="InterPro" id="IPR015655">
    <property type="entry name" value="PP2C"/>
</dbReference>
<protein>
    <submittedName>
        <fullName evidence="3">Protein phosphatase PrpC</fullName>
        <ecNumber evidence="3">3.1.3.16</ecNumber>
    </submittedName>
</protein>